<dbReference type="EMBL" id="GBBR01000047">
    <property type="protein sequence ID" value="JAC59015.1"/>
    <property type="molecule type" value="Transcribed_RNA"/>
</dbReference>
<dbReference type="Gene3D" id="2.40.128.20">
    <property type="match status" value="1"/>
</dbReference>
<dbReference type="VEuPathDB" id="VectorBase:LOC119174197"/>
<dbReference type="InterPro" id="IPR012674">
    <property type="entry name" value="Calycin"/>
</dbReference>
<protein>
    <submittedName>
        <fullName evidence="2">Lipocalin 8</fullName>
    </submittedName>
    <submittedName>
        <fullName evidence="3">Putative lipocalin-5 1</fullName>
    </submittedName>
</protein>
<dbReference type="GO" id="GO:0030682">
    <property type="term" value="P:symbiont-mediated perturbation of host defenses"/>
    <property type="evidence" value="ECO:0007669"/>
    <property type="project" value="InterPro"/>
</dbReference>
<feature type="chain" id="PRO_5035983358" evidence="1">
    <location>
        <begin position="24"/>
        <end position="183"/>
    </location>
</feature>
<dbReference type="SMR" id="A0A034WXR7"/>
<name>A0A034WXR7_RHIMP</name>
<evidence type="ECO:0000313" key="3">
    <source>
        <dbReference type="EMBL" id="NOV33931.1"/>
    </source>
</evidence>
<reference evidence="2" key="1">
    <citation type="journal article" date="2014" name="PLoS ONE">
        <title>Proteomic Analysis of Cattle Tick Rhipicephalus (Boophilus) microplus Saliva: A Comparison between Partially and Fully Engorged Females.</title>
        <authorList>
            <person name="Tirloni L."/>
            <person name="Reck J."/>
            <person name="Terra R.M."/>
            <person name="Martins J.R."/>
            <person name="Mulenga A."/>
            <person name="Sherman N.E."/>
            <person name="Fox J.W."/>
            <person name="Yates J.R.III."/>
            <person name="Termignoni C."/>
            <person name="Pinto A.F."/>
            <person name="da Silva Vaz I.Jr."/>
        </authorList>
    </citation>
    <scope>NUCLEOTIDE SEQUENCE</scope>
</reference>
<keyword evidence="1" id="KW-0732">Signal</keyword>
<dbReference type="OrthoDB" id="6498060at2759"/>
<dbReference type="InterPro" id="IPR002970">
    <property type="entry name" value="Tick_his-bd"/>
</dbReference>
<dbReference type="Pfam" id="PF02098">
    <property type="entry name" value="His_binding"/>
    <property type="match status" value="1"/>
</dbReference>
<sequence length="183" mass="20395">MGTLLFIATTTVLLASLQKYTSAKEAYETQRRDVPDAFQMYAHLDDVLAVSDIDADGVFECVEAVRTEYQEDPKKATYVLLFKGHHGTEKKNVSFNISPGTTPDTITFYLDNDPEDTFEAQYLFTDYKTCCIVKGPYGGSDRCLLFVSKNMAENVPQPCLTNFADLCGVSVNLHSSELCPEDE</sequence>
<dbReference type="AlphaFoldDB" id="A0A034WXR7"/>
<evidence type="ECO:0000256" key="1">
    <source>
        <dbReference type="SAM" id="SignalP"/>
    </source>
</evidence>
<accession>A0A034WXR7</accession>
<dbReference type="GO" id="GO:0043176">
    <property type="term" value="F:amine binding"/>
    <property type="evidence" value="ECO:0007669"/>
    <property type="project" value="InterPro"/>
</dbReference>
<organism evidence="2">
    <name type="scientific">Rhipicephalus microplus</name>
    <name type="common">Cattle tick</name>
    <name type="synonym">Boophilus microplus</name>
    <dbReference type="NCBI Taxonomy" id="6941"/>
    <lineage>
        <taxon>Eukaryota</taxon>
        <taxon>Metazoa</taxon>
        <taxon>Ecdysozoa</taxon>
        <taxon>Arthropoda</taxon>
        <taxon>Chelicerata</taxon>
        <taxon>Arachnida</taxon>
        <taxon>Acari</taxon>
        <taxon>Parasitiformes</taxon>
        <taxon>Ixodida</taxon>
        <taxon>Ixodoidea</taxon>
        <taxon>Ixodidae</taxon>
        <taxon>Rhipicephalinae</taxon>
        <taxon>Rhipicephalus</taxon>
        <taxon>Boophilus</taxon>
    </lineage>
</organism>
<reference evidence="3" key="2">
    <citation type="submission" date="2019-09" db="EMBL/GenBank/DDBJ databases">
        <title>Organ-specific transcriptomic study of the physiology of the cattle tick, Rhipicephalus microplus.</title>
        <authorList>
            <person name="Tirloni L."/>
            <person name="Braz G."/>
            <person name="Gandara A.C.P."/>
            <person name="Sabadin G.A."/>
            <person name="da Silva R.M."/>
            <person name="Guizzo M.G."/>
            <person name="Machado J.A."/>
            <person name="Costa E.P."/>
            <person name="Gomes H.F."/>
            <person name="Moraes J."/>
            <person name="Mota M.B.S."/>
            <person name="Mesquita R.D."/>
            <person name="Alvarenga P.H."/>
            <person name="Alves F."/>
            <person name="Seixas A."/>
            <person name="da Fonseca R.N."/>
            <person name="Fogaca A."/>
            <person name="Logullo C."/>
            <person name="Tanaka A."/>
            <person name="Daffre S."/>
            <person name="Termignoni C."/>
            <person name="Vaz I.S.Jr."/>
            <person name="Oliveira P.L."/>
            <person name="Ribeiro J.M."/>
        </authorList>
    </citation>
    <scope>NUCLEOTIDE SEQUENCE</scope>
    <source>
        <strain evidence="3">Porto Alegre</strain>
    </source>
</reference>
<proteinExistence type="predicted"/>
<evidence type="ECO:0000313" key="2">
    <source>
        <dbReference type="EMBL" id="JAC59015.1"/>
    </source>
</evidence>
<dbReference type="SUPFAM" id="SSF50814">
    <property type="entry name" value="Lipocalins"/>
    <property type="match status" value="1"/>
</dbReference>
<feature type="signal peptide" evidence="1">
    <location>
        <begin position="1"/>
        <end position="23"/>
    </location>
</feature>
<dbReference type="EMBL" id="GHWJ01001194">
    <property type="protein sequence ID" value="NOV33931.1"/>
    <property type="molecule type" value="Transcribed_RNA"/>
</dbReference>